<name>A0A8F5C1C7_9CREN</name>
<evidence type="ECO:0000313" key="2">
    <source>
        <dbReference type="EMBL" id="QXJ35332.1"/>
    </source>
</evidence>
<keyword evidence="1" id="KW-0812">Transmembrane</keyword>
<evidence type="ECO:0000256" key="1">
    <source>
        <dbReference type="SAM" id="Phobius"/>
    </source>
</evidence>
<reference evidence="2 3" key="1">
    <citation type="journal article" date="2021" name="Environ. Microbiol.">
        <title>New insights into the diversity and evolution of the archaeal mobilome from three complete genomes of Saccharolobus shibatae.</title>
        <authorList>
            <person name="Medvedeva S."/>
            <person name="Brandt D."/>
            <person name="Cvirkaite-Krupovic V."/>
            <person name="Liu Y."/>
            <person name="Severinov K."/>
            <person name="Ishino S."/>
            <person name="Ishino Y."/>
            <person name="Prangishvili D."/>
            <person name="Kalinowski J."/>
            <person name="Krupovic M."/>
        </authorList>
    </citation>
    <scope>NUCLEOTIDE SEQUENCE [LARGE SCALE GENOMIC DNA]</scope>
    <source>
        <strain evidence="2 3">S38A</strain>
    </source>
</reference>
<proteinExistence type="predicted"/>
<sequence>MLNISYGDNIGFVSFWYIVFFFPRLQNSYLLLEVKYVVPSKYEGEMRFVNIQICPVIFIK</sequence>
<keyword evidence="1" id="KW-1133">Transmembrane helix</keyword>
<keyword evidence="1" id="KW-0472">Membrane</keyword>
<gene>
    <name evidence="2" type="ORF">J5U22_01879</name>
</gene>
<dbReference type="Proteomes" id="UP000694036">
    <property type="component" value="Chromosome"/>
</dbReference>
<protein>
    <submittedName>
        <fullName evidence="2">Uncharacterized protein</fullName>
    </submittedName>
</protein>
<dbReference type="AlphaFoldDB" id="A0A8F5C1C7"/>
<dbReference type="EMBL" id="CP077713">
    <property type="protein sequence ID" value="QXJ35332.1"/>
    <property type="molecule type" value="Genomic_DNA"/>
</dbReference>
<keyword evidence="3" id="KW-1185">Reference proteome</keyword>
<accession>A0A8F5C1C7</accession>
<organism evidence="2 3">
    <name type="scientific">Saccharolobus shibatae</name>
    <dbReference type="NCBI Taxonomy" id="2286"/>
    <lineage>
        <taxon>Archaea</taxon>
        <taxon>Thermoproteota</taxon>
        <taxon>Thermoprotei</taxon>
        <taxon>Sulfolobales</taxon>
        <taxon>Sulfolobaceae</taxon>
        <taxon>Saccharolobus</taxon>
    </lineage>
</organism>
<evidence type="ECO:0000313" key="3">
    <source>
        <dbReference type="Proteomes" id="UP000694036"/>
    </source>
</evidence>
<feature type="transmembrane region" description="Helical" evidence="1">
    <location>
        <begin position="6"/>
        <end position="25"/>
    </location>
</feature>